<evidence type="ECO:0000313" key="3">
    <source>
        <dbReference type="Proteomes" id="UP001597101"/>
    </source>
</evidence>
<dbReference type="Proteomes" id="UP001597101">
    <property type="component" value="Unassembled WGS sequence"/>
</dbReference>
<feature type="signal peptide" evidence="1">
    <location>
        <begin position="1"/>
        <end position="24"/>
    </location>
</feature>
<gene>
    <name evidence="2" type="ORF">ACFQ14_04880</name>
</gene>
<name>A0ABW3FG29_9HYPH</name>
<proteinExistence type="predicted"/>
<dbReference type="InterPro" id="IPR021516">
    <property type="entry name" value="DUF3179"/>
</dbReference>
<evidence type="ECO:0000256" key="1">
    <source>
        <dbReference type="SAM" id="SignalP"/>
    </source>
</evidence>
<protein>
    <submittedName>
        <fullName evidence="2">DUF3179 domain-containing protein</fullName>
    </submittedName>
</protein>
<dbReference type="EMBL" id="JBHTJV010000003">
    <property type="protein sequence ID" value="MFD0915734.1"/>
    <property type="molecule type" value="Genomic_DNA"/>
</dbReference>
<feature type="chain" id="PRO_5045064045" evidence="1">
    <location>
        <begin position="25"/>
        <end position="339"/>
    </location>
</feature>
<reference evidence="3" key="1">
    <citation type="journal article" date="2019" name="Int. J. Syst. Evol. Microbiol.">
        <title>The Global Catalogue of Microorganisms (GCM) 10K type strain sequencing project: providing services to taxonomists for standard genome sequencing and annotation.</title>
        <authorList>
            <consortium name="The Broad Institute Genomics Platform"/>
            <consortium name="The Broad Institute Genome Sequencing Center for Infectious Disease"/>
            <person name="Wu L."/>
            <person name="Ma J."/>
        </authorList>
    </citation>
    <scope>NUCLEOTIDE SEQUENCE [LARGE SCALE GENOMIC DNA]</scope>
    <source>
        <strain evidence="3">CCUG 60023</strain>
    </source>
</reference>
<accession>A0ABW3FG29</accession>
<organism evidence="2 3">
    <name type="scientific">Pseudahrensia aquimaris</name>
    <dbReference type="NCBI Taxonomy" id="744461"/>
    <lineage>
        <taxon>Bacteria</taxon>
        <taxon>Pseudomonadati</taxon>
        <taxon>Pseudomonadota</taxon>
        <taxon>Alphaproteobacteria</taxon>
        <taxon>Hyphomicrobiales</taxon>
        <taxon>Ahrensiaceae</taxon>
        <taxon>Pseudahrensia</taxon>
    </lineage>
</organism>
<sequence>MFRILPLLAAVLLSPVALPVSVQAEETVAEYPGKFPQVNRWKLEGWKTDFTKRRVDLSEIMSGGPPKDGIPPLDDPQFVDVSEAANLQPNEPVIGLEINGDARAYPLQVLMWHEIANDVVGGKPVAVTYCPLCNAALVFDATLNGKTMSFGTTGKLRNSDLVMYDRGTESWWQQFTGEAIAGSMTGKSLKLVPSRLESWSAFAKRHPKGKVLVPNNPGMRNYGRNPYIGYDSAAKPFLYNGAMPDGINPMARVVVVRRDDNEPLIVSMQKVRDAGGFESGAVKLSWTPGQASALDSPVIAEGRDVGAILASDTAGKPLVYDVTFAFVAHAFHPKVTIIK</sequence>
<evidence type="ECO:0000313" key="2">
    <source>
        <dbReference type="EMBL" id="MFD0915734.1"/>
    </source>
</evidence>
<dbReference type="RefSeq" id="WP_377211581.1">
    <property type="nucleotide sequence ID" value="NZ_JBHTJV010000003.1"/>
</dbReference>
<dbReference type="Pfam" id="PF11376">
    <property type="entry name" value="DUF3179"/>
    <property type="match status" value="1"/>
</dbReference>
<keyword evidence="3" id="KW-1185">Reference proteome</keyword>
<keyword evidence="1" id="KW-0732">Signal</keyword>
<comment type="caution">
    <text evidence="2">The sequence shown here is derived from an EMBL/GenBank/DDBJ whole genome shotgun (WGS) entry which is preliminary data.</text>
</comment>